<keyword evidence="2" id="KW-1185">Reference proteome</keyword>
<gene>
    <name evidence="1" type="ORF">ACFPL4_05180</name>
</gene>
<accession>A0ABV9V1J8</accession>
<name>A0ABV9V1J8_STRAZ</name>
<evidence type="ECO:0000313" key="1">
    <source>
        <dbReference type="EMBL" id="MFC4977755.1"/>
    </source>
</evidence>
<dbReference type="RefSeq" id="WP_051709129.1">
    <property type="nucleotide sequence ID" value="NZ_JBHSJE010000001.1"/>
</dbReference>
<proteinExistence type="predicted"/>
<dbReference type="Proteomes" id="UP001595908">
    <property type="component" value="Unassembled WGS sequence"/>
</dbReference>
<reference evidence="2" key="1">
    <citation type="journal article" date="2019" name="Int. J. Syst. Evol. Microbiol.">
        <title>The Global Catalogue of Microorganisms (GCM) 10K type strain sequencing project: providing services to taxonomists for standard genome sequencing and annotation.</title>
        <authorList>
            <consortium name="The Broad Institute Genomics Platform"/>
            <consortium name="The Broad Institute Genome Sequencing Center for Infectious Disease"/>
            <person name="Wu L."/>
            <person name="Ma J."/>
        </authorList>
    </citation>
    <scope>NUCLEOTIDE SEQUENCE [LARGE SCALE GENOMIC DNA]</scope>
    <source>
        <strain evidence="2">ICMP 257</strain>
    </source>
</reference>
<sequence length="78" mass="8104">MRWGESRLPHGLRLVVAETDLDRARRCGGALWRMTAARARGDELAGGDPDVVNASAAVPPLGAAMTPTGVPDLSGPGR</sequence>
<protein>
    <submittedName>
        <fullName evidence="1">ABATE domain-containing protein</fullName>
    </submittedName>
</protein>
<dbReference type="Pfam" id="PF07336">
    <property type="entry name" value="ABATE"/>
    <property type="match status" value="1"/>
</dbReference>
<evidence type="ECO:0000313" key="2">
    <source>
        <dbReference type="Proteomes" id="UP001595908"/>
    </source>
</evidence>
<organism evidence="1 2">
    <name type="scientific">Streptomyces atroolivaceus</name>
    <dbReference type="NCBI Taxonomy" id="66869"/>
    <lineage>
        <taxon>Bacteria</taxon>
        <taxon>Bacillati</taxon>
        <taxon>Actinomycetota</taxon>
        <taxon>Actinomycetes</taxon>
        <taxon>Kitasatosporales</taxon>
        <taxon>Streptomycetaceae</taxon>
        <taxon>Streptomyces</taxon>
    </lineage>
</organism>
<dbReference type="GeneID" id="31231825"/>
<comment type="caution">
    <text evidence="1">The sequence shown here is derived from an EMBL/GenBank/DDBJ whole genome shotgun (WGS) entry which is preliminary data.</text>
</comment>
<dbReference type="InterPro" id="IPR010852">
    <property type="entry name" value="ABATE"/>
</dbReference>
<dbReference type="EMBL" id="JBHSJE010000001">
    <property type="protein sequence ID" value="MFC4977755.1"/>
    <property type="molecule type" value="Genomic_DNA"/>
</dbReference>